<sequence length="300" mass="34474">RAFRLLRVFRILDVFGRIETTLTQYSRGSEHCPPYAALSYVWGDPKELMPIVVNGHTLKIGMSLYQALTHLRVVLPASTLLWVDAISINQNDIQERNDQVKQMREVYSEASEVLIWLGPSFQGSDELLRYIREHESRCFERMASGQGCVAPPYHELRNAMQTLVRLPYWERYWIIQEFVVARHARFVCGSETIRRDQLLGVLYEYVNTSSGHFLQTPLHISPRDHWKVGRIEKIAAWQESSVHLAEALERTHTSEATDPRDKVFSLLGLVTEGAGRDVVVDYAHAPCIVYCIAIEAMMED</sequence>
<reference evidence="2" key="1">
    <citation type="journal article" date="2020" name="Stud. Mycol.">
        <title>101 Dothideomycetes genomes: a test case for predicting lifestyles and emergence of pathogens.</title>
        <authorList>
            <person name="Haridas S."/>
            <person name="Albert R."/>
            <person name="Binder M."/>
            <person name="Bloem J."/>
            <person name="Labutti K."/>
            <person name="Salamov A."/>
            <person name="Andreopoulos B."/>
            <person name="Baker S."/>
            <person name="Barry K."/>
            <person name="Bills G."/>
            <person name="Bluhm B."/>
            <person name="Cannon C."/>
            <person name="Castanera R."/>
            <person name="Culley D."/>
            <person name="Daum C."/>
            <person name="Ezra D."/>
            <person name="Gonzalez J."/>
            <person name="Henrissat B."/>
            <person name="Kuo A."/>
            <person name="Liang C."/>
            <person name="Lipzen A."/>
            <person name="Lutzoni F."/>
            <person name="Magnuson J."/>
            <person name="Mondo S."/>
            <person name="Nolan M."/>
            <person name="Ohm R."/>
            <person name="Pangilinan J."/>
            <person name="Park H.-J."/>
            <person name="Ramirez L."/>
            <person name="Alfaro M."/>
            <person name="Sun H."/>
            <person name="Tritt A."/>
            <person name="Yoshinaga Y."/>
            <person name="Zwiers L.-H."/>
            <person name="Turgeon B."/>
            <person name="Goodwin S."/>
            <person name="Spatafora J."/>
            <person name="Crous P."/>
            <person name="Grigoriev I."/>
        </authorList>
    </citation>
    <scope>NUCLEOTIDE SEQUENCE</scope>
    <source>
        <strain evidence="2">CBS 110217</strain>
    </source>
</reference>
<evidence type="ECO:0000259" key="1">
    <source>
        <dbReference type="Pfam" id="PF06985"/>
    </source>
</evidence>
<keyword evidence="3" id="KW-1185">Reference proteome</keyword>
<feature type="domain" description="Heterokaryon incompatibility" evidence="1">
    <location>
        <begin position="35"/>
        <end position="177"/>
    </location>
</feature>
<organism evidence="2 3">
    <name type="scientific">Setomelanomma holmii</name>
    <dbReference type="NCBI Taxonomy" id="210430"/>
    <lineage>
        <taxon>Eukaryota</taxon>
        <taxon>Fungi</taxon>
        <taxon>Dikarya</taxon>
        <taxon>Ascomycota</taxon>
        <taxon>Pezizomycotina</taxon>
        <taxon>Dothideomycetes</taxon>
        <taxon>Pleosporomycetidae</taxon>
        <taxon>Pleosporales</taxon>
        <taxon>Pleosporineae</taxon>
        <taxon>Phaeosphaeriaceae</taxon>
        <taxon>Setomelanomma</taxon>
    </lineage>
</organism>
<dbReference type="AlphaFoldDB" id="A0A9P4LJL5"/>
<dbReference type="EMBL" id="ML978248">
    <property type="protein sequence ID" value="KAF2026159.1"/>
    <property type="molecule type" value="Genomic_DNA"/>
</dbReference>
<evidence type="ECO:0000313" key="2">
    <source>
        <dbReference type="EMBL" id="KAF2026159.1"/>
    </source>
</evidence>
<evidence type="ECO:0000313" key="3">
    <source>
        <dbReference type="Proteomes" id="UP000799777"/>
    </source>
</evidence>
<dbReference type="InterPro" id="IPR010730">
    <property type="entry name" value="HET"/>
</dbReference>
<comment type="caution">
    <text evidence="2">The sequence shown here is derived from an EMBL/GenBank/DDBJ whole genome shotgun (WGS) entry which is preliminary data.</text>
</comment>
<gene>
    <name evidence="2" type="ORF">EK21DRAFT_33687</name>
</gene>
<protein>
    <recommendedName>
        <fullName evidence="1">Heterokaryon incompatibility domain-containing protein</fullName>
    </recommendedName>
</protein>
<dbReference type="InterPro" id="IPR052895">
    <property type="entry name" value="HetReg/Transcr_Mod"/>
</dbReference>
<name>A0A9P4LJL5_9PLEO</name>
<dbReference type="OrthoDB" id="2157530at2759"/>
<dbReference type="Pfam" id="PF06985">
    <property type="entry name" value="HET"/>
    <property type="match status" value="1"/>
</dbReference>
<feature type="non-terminal residue" evidence="2">
    <location>
        <position position="300"/>
    </location>
</feature>
<feature type="non-terminal residue" evidence="2">
    <location>
        <position position="1"/>
    </location>
</feature>
<accession>A0A9P4LJL5</accession>
<dbReference type="PANTHER" id="PTHR24148">
    <property type="entry name" value="ANKYRIN REPEAT DOMAIN-CONTAINING PROTEIN 39 HOMOLOG-RELATED"/>
    <property type="match status" value="1"/>
</dbReference>
<proteinExistence type="predicted"/>
<dbReference type="Proteomes" id="UP000799777">
    <property type="component" value="Unassembled WGS sequence"/>
</dbReference>
<dbReference type="PANTHER" id="PTHR24148:SF73">
    <property type="entry name" value="HET DOMAIN PROTEIN (AFU_ORTHOLOGUE AFUA_8G01020)"/>
    <property type="match status" value="1"/>
</dbReference>